<keyword evidence="1" id="KW-1133">Transmembrane helix</keyword>
<evidence type="ECO:0000313" key="5">
    <source>
        <dbReference type="Proteomes" id="UP000278006"/>
    </source>
</evidence>
<sequence>MTHRYAPSAPVLRQLRQGPATGQGGSILVQFALILAVLVAILGTVDIGYMYYAKRDLQRIADLAAIEAVQNIDYQSGAGAGSCIAAGNTSIQNNWPIAVTRDDGQTSVTCGNWNPGEHAEPRHFAAVTAAGPLNAAHVVVQGTSPTILPGPWSRTIVAEAVARRNEPVAAFQVGAQLLRFDEDALLGSLLGAVGLSIDDLRLLDSDGLASARISPSGLLDLLGVDLGIGGVGVLTPDGVADIDNITLLNILDASLAAATDDALNLDLQALRTRILQLGLGNVVIPLGSSENTSGLFAFLGIGRDDPLDAALDVQIGLGDLIKTAIGIAANGHAIEVPDLNVAGLVQAKASIVEPPTIAIGPVGTKGYSAQVRLFLDVDTQNLLGGALNWLLEGILGIRVHLPIAVDVVSAQGELTDIQCRRIPQTIDIAVDSAVANVCVGNMSEDNIMSNTNRCDSFLGEEQLVKLLHAPILSGKLHIPALSYVDDTTGLDMQVGDERATRPNALALGDTVDNVVTGLLNLLSGLFRDPAPTMVGDWEGAPYNAQNTIALMAEFYLEASKDSAGFYNVANVSNLVLSGSGSPDQDGYMPPLLTSNFEFNNAVATTCLLVACPSAWWNRGSFTQALQSYTSVPGSLLDLLGISTFDNGYRSCAGLLSSLLNWNGCVKHNLTRLLQSHQGSLHPLSPNSATIDSLMDPNSSAVACNGALCLLLKPVLQTLKPVLNGVGGLLTTILDDALGLELGRTDIKALAIECDTAQLVY</sequence>
<organism evidence="4 5">
    <name type="scientific">Corticibacter populi</name>
    <dbReference type="NCBI Taxonomy" id="1550736"/>
    <lineage>
        <taxon>Bacteria</taxon>
        <taxon>Pseudomonadati</taxon>
        <taxon>Pseudomonadota</taxon>
        <taxon>Betaproteobacteria</taxon>
        <taxon>Burkholderiales</taxon>
        <taxon>Comamonadaceae</taxon>
        <taxon>Corticibacter</taxon>
    </lineage>
</organism>
<comment type="caution">
    <text evidence="4">The sequence shown here is derived from an EMBL/GenBank/DDBJ whole genome shotgun (WGS) entry which is preliminary data.</text>
</comment>
<keyword evidence="1" id="KW-0812">Transmembrane</keyword>
<dbReference type="EMBL" id="RDQO01000002">
    <property type="protein sequence ID" value="RMX06320.1"/>
    <property type="molecule type" value="Genomic_DNA"/>
</dbReference>
<dbReference type="InterPro" id="IPR018705">
    <property type="entry name" value="DUF2134_membrane"/>
</dbReference>
<dbReference type="Proteomes" id="UP000278006">
    <property type="component" value="Unassembled WGS sequence"/>
</dbReference>
<feature type="domain" description="DUF2134" evidence="2">
    <location>
        <begin position="74"/>
        <end position="162"/>
    </location>
</feature>
<evidence type="ECO:0000259" key="3">
    <source>
        <dbReference type="Pfam" id="PF13400"/>
    </source>
</evidence>
<gene>
    <name evidence="4" type="ORF">D8I35_07165</name>
</gene>
<evidence type="ECO:0000259" key="2">
    <source>
        <dbReference type="Pfam" id="PF09977"/>
    </source>
</evidence>
<dbReference type="Pfam" id="PF13400">
    <property type="entry name" value="Tad"/>
    <property type="match status" value="1"/>
</dbReference>
<evidence type="ECO:0000256" key="1">
    <source>
        <dbReference type="SAM" id="Phobius"/>
    </source>
</evidence>
<dbReference type="AlphaFoldDB" id="A0A3M6QTG2"/>
<keyword evidence="1" id="KW-0472">Membrane</keyword>
<dbReference type="Pfam" id="PF09977">
    <property type="entry name" value="Tad_C"/>
    <property type="match status" value="1"/>
</dbReference>
<feature type="domain" description="Putative Flp pilus-assembly TadG-like N-terminal" evidence="3">
    <location>
        <begin position="25"/>
        <end position="70"/>
    </location>
</feature>
<name>A0A3M6QTG2_9BURK</name>
<proteinExistence type="predicted"/>
<feature type="transmembrane region" description="Helical" evidence="1">
    <location>
        <begin position="27"/>
        <end position="52"/>
    </location>
</feature>
<dbReference type="OrthoDB" id="8534992at2"/>
<keyword evidence="5" id="KW-1185">Reference proteome</keyword>
<dbReference type="RefSeq" id="WP_122227357.1">
    <property type="nucleotide sequence ID" value="NZ_RDQO01000002.1"/>
</dbReference>
<reference evidence="4 5" key="1">
    <citation type="submission" date="2018-10" db="EMBL/GenBank/DDBJ databases">
        <title>Draft genome of Cortibacter populi DSM10536.</title>
        <authorList>
            <person name="Bernier A.-M."/>
            <person name="Bernard K."/>
        </authorList>
    </citation>
    <scope>NUCLEOTIDE SEQUENCE [LARGE SCALE GENOMIC DNA]</scope>
    <source>
        <strain evidence="4 5">DSM 105136</strain>
    </source>
</reference>
<protein>
    <submittedName>
        <fullName evidence="4">Uncharacterized protein</fullName>
    </submittedName>
</protein>
<accession>A0A3M6QTG2</accession>
<dbReference type="InterPro" id="IPR028087">
    <property type="entry name" value="Tad_N"/>
</dbReference>
<evidence type="ECO:0000313" key="4">
    <source>
        <dbReference type="EMBL" id="RMX06320.1"/>
    </source>
</evidence>